<dbReference type="Proteomes" id="UP000054911">
    <property type="component" value="Unassembled WGS sequence"/>
</dbReference>
<proteinExistence type="predicted"/>
<reference evidence="1" key="1">
    <citation type="submission" date="2016-01" db="EMBL/GenBank/DDBJ databases">
        <authorList>
            <person name="Peeters C."/>
        </authorList>
    </citation>
    <scope>NUCLEOTIDE SEQUENCE [LARGE SCALE GENOMIC DNA]</scope>
    <source>
        <strain evidence="1">LMG 29323</strain>
    </source>
</reference>
<dbReference type="OrthoDB" id="9111365at2"/>
<dbReference type="AlphaFoldDB" id="A0A158E5E4"/>
<protein>
    <submittedName>
        <fullName evidence="1">Uncharacterized protein</fullName>
    </submittedName>
</protein>
<accession>A0A158E5E4</accession>
<organism evidence="1 2">
    <name type="scientific">Caballeronia pedi</name>
    <dbReference type="NCBI Taxonomy" id="1777141"/>
    <lineage>
        <taxon>Bacteria</taxon>
        <taxon>Pseudomonadati</taxon>
        <taxon>Pseudomonadota</taxon>
        <taxon>Betaproteobacteria</taxon>
        <taxon>Burkholderiales</taxon>
        <taxon>Burkholderiaceae</taxon>
        <taxon>Caballeronia</taxon>
    </lineage>
</organism>
<dbReference type="RefSeq" id="WP_061180343.1">
    <property type="nucleotide sequence ID" value="NZ_FCOE02000068.1"/>
</dbReference>
<keyword evidence="2" id="KW-1185">Reference proteome</keyword>
<dbReference type="EMBL" id="FCOE02000068">
    <property type="protein sequence ID" value="SAL01656.1"/>
    <property type="molecule type" value="Genomic_DNA"/>
</dbReference>
<sequence>MKRQGSVSLGDVAAHGTHIDVACTRCARRGRYHLARLIARFGPDYAMTDLGSRMSKDCPMRDSQDFAKRCDVLFPNIIAMMYGEAPKPAADDCVGDDDDY</sequence>
<evidence type="ECO:0000313" key="2">
    <source>
        <dbReference type="Proteomes" id="UP000054911"/>
    </source>
</evidence>
<comment type="caution">
    <text evidence="1">The sequence shown here is derived from an EMBL/GenBank/DDBJ whole genome shotgun (WGS) entry which is preliminary data.</text>
</comment>
<evidence type="ECO:0000313" key="1">
    <source>
        <dbReference type="EMBL" id="SAL01656.1"/>
    </source>
</evidence>
<name>A0A158E5E4_9BURK</name>
<gene>
    <name evidence="1" type="ORF">AWB80_08179</name>
</gene>